<reference evidence="2" key="1">
    <citation type="submission" date="2019-08" db="EMBL/GenBank/DDBJ databases">
        <authorList>
            <person name="Kucharzyk K."/>
            <person name="Murdoch R.W."/>
            <person name="Higgins S."/>
            <person name="Loffler F."/>
        </authorList>
    </citation>
    <scope>NUCLEOTIDE SEQUENCE</scope>
</reference>
<dbReference type="EMBL" id="VSSQ01082850">
    <property type="protein sequence ID" value="MPN31354.1"/>
    <property type="molecule type" value="Genomic_DNA"/>
</dbReference>
<organism evidence="2">
    <name type="scientific">bioreactor metagenome</name>
    <dbReference type="NCBI Taxonomy" id="1076179"/>
    <lineage>
        <taxon>unclassified sequences</taxon>
        <taxon>metagenomes</taxon>
        <taxon>ecological metagenomes</taxon>
    </lineage>
</organism>
<feature type="transmembrane region" description="Helical" evidence="1">
    <location>
        <begin position="108"/>
        <end position="131"/>
    </location>
</feature>
<keyword evidence="1" id="KW-0472">Membrane</keyword>
<keyword evidence="1" id="KW-1133">Transmembrane helix</keyword>
<proteinExistence type="predicted"/>
<name>A0A645H4U0_9ZZZZ</name>
<keyword evidence="1" id="KW-0812">Transmembrane</keyword>
<sequence>MFCPGLILRAAGKTRSTMRIYLYSSLITIPTTVMLIKLFSSYGAIVSSVISLLIPTVIILNSERKLLSKTIKEFLPIRDIVVHMIISIAGIGLLTLVSHIFSNMIVKIFISSIVYLGIIFFIQIKLHMFVIEDIKVVRNLLIAKIYKKS</sequence>
<evidence type="ECO:0000313" key="2">
    <source>
        <dbReference type="EMBL" id="MPN31354.1"/>
    </source>
</evidence>
<evidence type="ECO:0000256" key="1">
    <source>
        <dbReference type="SAM" id="Phobius"/>
    </source>
</evidence>
<protein>
    <submittedName>
        <fullName evidence="2">Uncharacterized protein</fullName>
    </submittedName>
</protein>
<dbReference type="AlphaFoldDB" id="A0A645H4U0"/>
<comment type="caution">
    <text evidence="2">The sequence shown here is derived from an EMBL/GenBank/DDBJ whole genome shotgun (WGS) entry which is preliminary data.</text>
</comment>
<accession>A0A645H4U0</accession>
<gene>
    <name evidence="2" type="ORF">SDC9_178828</name>
</gene>
<feature type="transmembrane region" description="Helical" evidence="1">
    <location>
        <begin position="80"/>
        <end position="102"/>
    </location>
</feature>
<feature type="transmembrane region" description="Helical" evidence="1">
    <location>
        <begin position="42"/>
        <end position="60"/>
    </location>
</feature>